<sequence length="99" mass="11727">MAYNKWGKLEYDTHSHFVLEPFRNCSVPKPNVPNRTVPNFFSDLPRIDATGCCTIKYRMPKTNIEDNIRSVYLEDDLYRRGMQPINCFISNLMHNTRRN</sequence>
<comment type="caution">
    <text evidence="1">The sequence shown here is derived from an EMBL/GenBank/DDBJ whole genome shotgun (WGS) entry which is preliminary data.</text>
</comment>
<organism evidence="1 2">
    <name type="scientific">Owenia fusiformis</name>
    <name type="common">Polychaete worm</name>
    <dbReference type="NCBI Taxonomy" id="6347"/>
    <lineage>
        <taxon>Eukaryota</taxon>
        <taxon>Metazoa</taxon>
        <taxon>Spiralia</taxon>
        <taxon>Lophotrochozoa</taxon>
        <taxon>Annelida</taxon>
        <taxon>Polychaeta</taxon>
        <taxon>Sedentaria</taxon>
        <taxon>Canalipalpata</taxon>
        <taxon>Sabellida</taxon>
        <taxon>Oweniida</taxon>
        <taxon>Oweniidae</taxon>
        <taxon>Owenia</taxon>
    </lineage>
</organism>
<evidence type="ECO:0000313" key="2">
    <source>
        <dbReference type="Proteomes" id="UP000749559"/>
    </source>
</evidence>
<dbReference type="EMBL" id="CAIIXF020000009">
    <property type="protein sequence ID" value="CAH1795319.1"/>
    <property type="molecule type" value="Genomic_DNA"/>
</dbReference>
<keyword evidence="2" id="KW-1185">Reference proteome</keyword>
<reference evidence="1" key="1">
    <citation type="submission" date="2022-03" db="EMBL/GenBank/DDBJ databases">
        <authorList>
            <person name="Martin C."/>
        </authorList>
    </citation>
    <scope>NUCLEOTIDE SEQUENCE</scope>
</reference>
<proteinExistence type="predicted"/>
<protein>
    <submittedName>
        <fullName evidence="1">Uncharacterized protein</fullName>
    </submittedName>
</protein>
<dbReference type="AlphaFoldDB" id="A0A8S4PLY1"/>
<name>A0A8S4PLY1_OWEFU</name>
<accession>A0A8S4PLY1</accession>
<evidence type="ECO:0000313" key="1">
    <source>
        <dbReference type="EMBL" id="CAH1795319.1"/>
    </source>
</evidence>
<dbReference type="Proteomes" id="UP000749559">
    <property type="component" value="Unassembled WGS sequence"/>
</dbReference>
<gene>
    <name evidence="1" type="ORF">OFUS_LOCUS19879</name>
</gene>